<dbReference type="Proteomes" id="UP000038045">
    <property type="component" value="Unplaced"/>
</dbReference>
<dbReference type="AlphaFoldDB" id="A0A0N5A0R1"/>
<evidence type="ECO:0000256" key="1">
    <source>
        <dbReference type="SAM" id="MobiDB-lite"/>
    </source>
</evidence>
<evidence type="ECO:0000313" key="2">
    <source>
        <dbReference type="Proteomes" id="UP000038045"/>
    </source>
</evidence>
<keyword evidence="2" id="KW-1185">Reference proteome</keyword>
<organism evidence="2 3">
    <name type="scientific">Parastrongyloides trichosuri</name>
    <name type="common">Possum-specific nematode worm</name>
    <dbReference type="NCBI Taxonomy" id="131310"/>
    <lineage>
        <taxon>Eukaryota</taxon>
        <taxon>Metazoa</taxon>
        <taxon>Ecdysozoa</taxon>
        <taxon>Nematoda</taxon>
        <taxon>Chromadorea</taxon>
        <taxon>Rhabditida</taxon>
        <taxon>Tylenchina</taxon>
        <taxon>Panagrolaimomorpha</taxon>
        <taxon>Strongyloidoidea</taxon>
        <taxon>Strongyloididae</taxon>
        <taxon>Parastrongyloides</taxon>
    </lineage>
</organism>
<sequence length="328" mass="33036">ELEAGRAAGRVRGALGHDAELGAAAPAGVGVEGVVVGAVDDDVLQVDVAAEDFDAVVRRVEGLNVFDGGARADAGQGQGLQLVAGRDFKARVADLDVTQTARVVVDVAAAVEGVGALDLAGAGDRGGQLAVGLGRATGDDDAAPLTLRGLSRRAFDVLTAGESDRLGSRAFGVDLRAAVHQQIVAAARCEDGHARLYRQDALRAGIGGGVDASVGAHGRAARDRIDGAGAQRHGQRAVDLLRQLAIAQRAVGHGADVGEAGRAVSRGLARARRARTAGVAAAAIAELAFAGRGHLGGAAAGRQGQGAGRRHEQGLEAAVHHRSTGWVK</sequence>
<reference evidence="3" key="1">
    <citation type="submission" date="2017-02" db="UniProtKB">
        <authorList>
            <consortium name="WormBaseParasite"/>
        </authorList>
    </citation>
    <scope>IDENTIFICATION</scope>
</reference>
<accession>A0A0N5A0R1</accession>
<evidence type="ECO:0000313" key="3">
    <source>
        <dbReference type="WBParaSite" id="PTRK_0001506700.1"/>
    </source>
</evidence>
<name>A0A0N5A0R1_PARTI</name>
<feature type="region of interest" description="Disordered" evidence="1">
    <location>
        <begin position="298"/>
        <end position="328"/>
    </location>
</feature>
<protein>
    <submittedName>
        <fullName evidence="3">NAD-specific glutamate dehydrogenase</fullName>
    </submittedName>
</protein>
<dbReference type="WBParaSite" id="PTRK_0001506700.1">
    <property type="protein sequence ID" value="PTRK_0001506700.1"/>
    <property type="gene ID" value="PTRK_0001506700"/>
</dbReference>
<feature type="compositionally biased region" description="Gly residues" evidence="1">
    <location>
        <begin position="298"/>
        <end position="307"/>
    </location>
</feature>
<proteinExistence type="predicted"/>